<comment type="caution">
    <text evidence="8">The sequence shown here is derived from an EMBL/GenBank/DDBJ whole genome shotgun (WGS) entry which is preliminary data.</text>
</comment>
<feature type="domain" description="Plastocyanin-like" evidence="5">
    <location>
        <begin position="224"/>
        <end position="311"/>
    </location>
</feature>
<dbReference type="RefSeq" id="WP_147151638.1">
    <property type="nucleotide sequence ID" value="NZ_BKAJ01000076.1"/>
</dbReference>
<dbReference type="Gene3D" id="2.60.40.420">
    <property type="entry name" value="Cupredoxins - blue copper proteins"/>
    <property type="match status" value="3"/>
</dbReference>
<evidence type="ECO:0000313" key="8">
    <source>
        <dbReference type="EMBL" id="GEP57267.1"/>
    </source>
</evidence>
<dbReference type="InterPro" id="IPR034284">
    <property type="entry name" value="CuRO_1_CopA"/>
</dbReference>
<dbReference type="InterPro" id="IPR008972">
    <property type="entry name" value="Cupredoxin"/>
</dbReference>
<dbReference type="PANTHER" id="PTHR11709">
    <property type="entry name" value="MULTI-COPPER OXIDASE"/>
    <property type="match status" value="1"/>
</dbReference>
<feature type="signal peptide" evidence="4">
    <location>
        <begin position="1"/>
        <end position="21"/>
    </location>
</feature>
<sequence>MTTIIRALLAAALLAPLSAFAATYDLVIDRTDVPIEGQMRRVFSINGQIAGPTLRWKEGEDVTVNVTNRLNEDTSIHWHGVLLPYYMDGVPMVSFAGIKPGATFSYRFKVRQSGTYWYHSHSGGQEQEGMYAPIVIEPAKGERYKVARDYVVMFSDHHPMSPGAILRKLKQEPGYFNDRKRTLPGLLRDLQAAKTTEERQAIISDRLAWGEMRMDPTDLADVTGYTFLVNGRGPNDNWTGLFKPGEKVRLRFINGSAMTVFDARIPGLKLKVVQADGNDVAPVDVDEFRIGVGETYDVIVEPREDRAYTIEGQSIDRRGFARATLAPREGMAGPLPVLRPPGVLGMADMGHGSGGHGSGGHGGMDHSKMDHSKMDHAAMGHTAAAASDTSGLVHVPPVDAPAGAKVLSYTDLKRLDRGYALNPPDRTIDIRLTGNMEKFIWSFDDRKYSEQPVIDFTQGETVRLVFKNETMMNHPIHLHGLWMDLENGAGDARPRKHVVIVPPGRTVSVTVQMAEVGRWPFHCHFLFHMMTGMFREFVVHPKGAAMPAATGGGHAHH</sequence>
<dbReference type="OrthoDB" id="9757546at2"/>
<dbReference type="PROSITE" id="PS00079">
    <property type="entry name" value="MULTICOPPER_OXIDASE1"/>
    <property type="match status" value="2"/>
</dbReference>
<dbReference type="Pfam" id="PF07732">
    <property type="entry name" value="Cu-oxidase_3"/>
    <property type="match status" value="1"/>
</dbReference>
<evidence type="ECO:0000313" key="9">
    <source>
        <dbReference type="Proteomes" id="UP000321058"/>
    </source>
</evidence>
<keyword evidence="3" id="KW-0186">Copper</keyword>
<feature type="domain" description="Plastocyanin-like" evidence="6">
    <location>
        <begin position="423"/>
        <end position="542"/>
    </location>
</feature>
<dbReference type="InterPro" id="IPR002355">
    <property type="entry name" value="Cu_oxidase_Cu_BS"/>
</dbReference>
<feature type="chain" id="PRO_5021954355" evidence="4">
    <location>
        <begin position="22"/>
        <end position="557"/>
    </location>
</feature>
<evidence type="ECO:0000259" key="7">
    <source>
        <dbReference type="Pfam" id="PF07732"/>
    </source>
</evidence>
<dbReference type="AlphaFoldDB" id="A0A512NE89"/>
<keyword evidence="9" id="KW-1185">Reference proteome</keyword>
<evidence type="ECO:0000256" key="2">
    <source>
        <dbReference type="ARBA" id="ARBA00023002"/>
    </source>
</evidence>
<dbReference type="InterPro" id="IPR011707">
    <property type="entry name" value="Cu-oxidase-like_N"/>
</dbReference>
<dbReference type="GO" id="GO:0016491">
    <property type="term" value="F:oxidoreductase activity"/>
    <property type="evidence" value="ECO:0007669"/>
    <property type="project" value="UniProtKB-KW"/>
</dbReference>
<dbReference type="InterPro" id="IPR034279">
    <property type="entry name" value="CuRO_3_CopA"/>
</dbReference>
<dbReference type="EMBL" id="BKAJ01000076">
    <property type="protein sequence ID" value="GEP57267.1"/>
    <property type="molecule type" value="Genomic_DNA"/>
</dbReference>
<dbReference type="Pfam" id="PF00394">
    <property type="entry name" value="Cu-oxidase"/>
    <property type="match status" value="1"/>
</dbReference>
<organism evidence="8 9">
    <name type="scientific">Reyranella soli</name>
    <dbReference type="NCBI Taxonomy" id="1230389"/>
    <lineage>
        <taxon>Bacteria</taxon>
        <taxon>Pseudomonadati</taxon>
        <taxon>Pseudomonadota</taxon>
        <taxon>Alphaproteobacteria</taxon>
        <taxon>Hyphomicrobiales</taxon>
        <taxon>Reyranellaceae</taxon>
        <taxon>Reyranella</taxon>
    </lineage>
</organism>
<evidence type="ECO:0000256" key="4">
    <source>
        <dbReference type="SAM" id="SignalP"/>
    </source>
</evidence>
<dbReference type="Proteomes" id="UP000321058">
    <property type="component" value="Unassembled WGS sequence"/>
</dbReference>
<dbReference type="InterPro" id="IPR006376">
    <property type="entry name" value="Cu-R_CopA"/>
</dbReference>
<evidence type="ECO:0000256" key="3">
    <source>
        <dbReference type="ARBA" id="ARBA00023008"/>
    </source>
</evidence>
<dbReference type="Pfam" id="PF07731">
    <property type="entry name" value="Cu-oxidase_2"/>
    <property type="match status" value="1"/>
</dbReference>
<dbReference type="CDD" id="cd13896">
    <property type="entry name" value="CuRO_3_CopA"/>
    <property type="match status" value="1"/>
</dbReference>
<dbReference type="NCBIfam" id="TIGR01480">
    <property type="entry name" value="copper_res_A"/>
    <property type="match status" value="1"/>
</dbReference>
<dbReference type="PROSITE" id="PS00080">
    <property type="entry name" value="MULTICOPPER_OXIDASE2"/>
    <property type="match status" value="1"/>
</dbReference>
<name>A0A512NE89_9HYPH</name>
<dbReference type="InterPro" id="IPR034282">
    <property type="entry name" value="CuRO_2_CopA"/>
</dbReference>
<evidence type="ECO:0000259" key="5">
    <source>
        <dbReference type="Pfam" id="PF00394"/>
    </source>
</evidence>
<dbReference type="InterPro" id="IPR011706">
    <property type="entry name" value="Cu-oxidase_C"/>
</dbReference>
<accession>A0A512NE89</accession>
<reference evidence="8 9" key="1">
    <citation type="submission" date="2019-07" db="EMBL/GenBank/DDBJ databases">
        <title>Whole genome shotgun sequence of Reyranella soli NBRC 108950.</title>
        <authorList>
            <person name="Hosoyama A."/>
            <person name="Uohara A."/>
            <person name="Ohji S."/>
            <person name="Ichikawa N."/>
        </authorList>
    </citation>
    <scope>NUCLEOTIDE SEQUENCE [LARGE SCALE GENOMIC DNA]</scope>
    <source>
        <strain evidence="8 9">NBRC 108950</strain>
    </source>
</reference>
<feature type="domain" description="Plastocyanin-like" evidence="7">
    <location>
        <begin position="30"/>
        <end position="139"/>
    </location>
</feature>
<gene>
    <name evidence="8" type="primary">copA</name>
    <name evidence="8" type="ORF">RSO01_44330</name>
</gene>
<keyword evidence="1" id="KW-0479">Metal-binding</keyword>
<dbReference type="CDD" id="cd13874">
    <property type="entry name" value="CuRO_2_CopA"/>
    <property type="match status" value="1"/>
</dbReference>
<dbReference type="InterPro" id="IPR033138">
    <property type="entry name" value="Cu_oxidase_CS"/>
</dbReference>
<protein>
    <submittedName>
        <fullName evidence="8">Copper oxidase</fullName>
    </submittedName>
</protein>
<keyword evidence="4" id="KW-0732">Signal</keyword>
<proteinExistence type="predicted"/>
<dbReference type="PANTHER" id="PTHR11709:SF394">
    <property type="entry name" value="FI03373P-RELATED"/>
    <property type="match status" value="1"/>
</dbReference>
<dbReference type="InterPro" id="IPR001117">
    <property type="entry name" value="Cu-oxidase_2nd"/>
</dbReference>
<evidence type="ECO:0000256" key="1">
    <source>
        <dbReference type="ARBA" id="ARBA00022723"/>
    </source>
</evidence>
<dbReference type="InterPro" id="IPR045087">
    <property type="entry name" value="Cu-oxidase_fam"/>
</dbReference>
<dbReference type="CDD" id="cd13848">
    <property type="entry name" value="CuRO_1_CopA"/>
    <property type="match status" value="1"/>
</dbReference>
<evidence type="ECO:0000259" key="6">
    <source>
        <dbReference type="Pfam" id="PF07731"/>
    </source>
</evidence>
<dbReference type="SUPFAM" id="SSF49503">
    <property type="entry name" value="Cupredoxins"/>
    <property type="match status" value="3"/>
</dbReference>
<dbReference type="GO" id="GO:0042597">
    <property type="term" value="C:periplasmic space"/>
    <property type="evidence" value="ECO:0007669"/>
    <property type="project" value="InterPro"/>
</dbReference>
<dbReference type="GO" id="GO:0005507">
    <property type="term" value="F:copper ion binding"/>
    <property type="evidence" value="ECO:0007669"/>
    <property type="project" value="InterPro"/>
</dbReference>
<keyword evidence="2" id="KW-0560">Oxidoreductase</keyword>